<reference evidence="3" key="3">
    <citation type="submission" date="2020-05" db="UniProtKB">
        <authorList>
            <consortium name="EnsemblMetazoa"/>
        </authorList>
    </citation>
    <scope>IDENTIFICATION</scope>
    <source>
        <strain evidence="3">USDA</strain>
    </source>
</reference>
<dbReference type="InParanoid" id="E0VGI0"/>
<evidence type="ECO:0000313" key="3">
    <source>
        <dbReference type="EnsemblMetazoa" id="PHUM183250-PA"/>
    </source>
</evidence>
<accession>E0VGI0</accession>
<dbReference type="AlphaFoldDB" id="E0VGI0"/>
<dbReference type="RefSeq" id="XP_002425224.1">
    <property type="nucleotide sequence ID" value="XM_002425179.1"/>
</dbReference>
<protein>
    <submittedName>
        <fullName evidence="2 3">Synaptonemal complex protein ZIP1, putative</fullName>
    </submittedName>
</protein>
<reference evidence="2" key="2">
    <citation type="submission" date="2007-04" db="EMBL/GenBank/DDBJ databases">
        <title>The genome of the human body louse.</title>
        <authorList>
            <consortium name="The Human Body Louse Genome Consortium"/>
            <person name="Kirkness E."/>
            <person name="Walenz B."/>
            <person name="Hass B."/>
            <person name="Bruggner R."/>
            <person name="Strausberg R."/>
        </authorList>
    </citation>
    <scope>NUCLEOTIDE SEQUENCE</scope>
    <source>
        <strain evidence="2">USDA</strain>
    </source>
</reference>
<sequence>MPSPDDVNDQINGEGQKKSHDNYFAKNFDECMKRLHILEKEHELVETNDNKVQLFYIFDESKTDEEKPLNRLSSSSSSTPKIIENDVNNKNNDTSQQPGNKNLKTNQVLGVKSEFEEHSVNSCDSNVIENGSSCSTIKPGENETADNISNENADKIAKNNKEIISEWYSNLKQRFEPNEKNNKKENAKEMSCRIMGATLKNSNDPPNSDEHEANTRHYFNTLVKPNKLLIDEELPDPDTVRNIRAKFQENLNATLDRKLNGKLSGSMNNISYRKPENRHVPRPLSIQCDRDDVMRHINGNLGHTTKRFSGNQMEFSESIKDSENEQSSPIIKKKFIDKYEKSPKNYLSNKVFHSKWTDTGSVSSGVSSDLSSYDMDLENYSKEANETEPDFATVSDDDLLNEIKDKHYVQNEILEKIRSFGTSVTYYGGEMLTCSIGPLLSPTAQAIMEEISEKYEKESNISLSFADIYSKYVEANEQNKTKKVGRTRSFGHTDMFQRPNVLNNREIDMYKYDLEVEIGIRKPKGLYVINPKKSKIRNNTENKTLQEVVDCPPSTVLTDDAKGKKYETPLSIQVDNNDNVEKTDSEVNKKRFQQPSLQIIVGNNQQNYDEEKYNESPTIRKNSEEIIKMRLENAKNALFQRSVSVPHHIMNVTSRFEPEEKKKGILFGYDKKLLDENKKNNNCDIVFEEFEISENFSDKSDELKSSTGKKYSKDDMSILKETNKKFHFEEEEENNNNNIELKKIGEETVADIENRMTAIDENSSDVVNKNDNNNNNNNYQRKSNGDIFIANESITGKKYDDNDKIKETETVEENNNNIIAERPFESRILVDKRQP</sequence>
<dbReference type="CTD" id="8240008"/>
<dbReference type="OrthoDB" id="6375147at2759"/>
<dbReference type="KEGG" id="phu:Phum_PHUM183250"/>
<feature type="region of interest" description="Disordered" evidence="1">
    <location>
        <begin position="260"/>
        <end position="283"/>
    </location>
</feature>
<dbReference type="Proteomes" id="UP000009046">
    <property type="component" value="Unassembled WGS sequence"/>
</dbReference>
<feature type="region of interest" description="Disordered" evidence="1">
    <location>
        <begin position="65"/>
        <end position="103"/>
    </location>
</feature>
<dbReference type="eggNOG" id="ENOG502RZBB">
    <property type="taxonomic scope" value="Eukaryota"/>
</dbReference>
<dbReference type="GeneID" id="8240008"/>
<evidence type="ECO:0000313" key="2">
    <source>
        <dbReference type="EMBL" id="EEB12486.1"/>
    </source>
</evidence>
<dbReference type="EMBL" id="AAZO01002128">
    <property type="status" value="NOT_ANNOTATED_CDS"/>
    <property type="molecule type" value="Genomic_DNA"/>
</dbReference>
<name>E0VGI0_PEDHC</name>
<dbReference type="VEuPathDB" id="VectorBase:PHUM183250"/>
<keyword evidence="4" id="KW-1185">Reference proteome</keyword>
<gene>
    <name evidence="3" type="primary">8240008</name>
    <name evidence="2" type="ORF">Phum_PHUM183250</name>
</gene>
<evidence type="ECO:0000313" key="4">
    <source>
        <dbReference type="Proteomes" id="UP000009046"/>
    </source>
</evidence>
<feature type="compositionally biased region" description="Polar residues" evidence="1">
    <location>
        <begin position="86"/>
        <end position="103"/>
    </location>
</feature>
<dbReference type="EMBL" id="DS235143">
    <property type="protein sequence ID" value="EEB12486.1"/>
    <property type="molecule type" value="Genomic_DNA"/>
</dbReference>
<dbReference type="HOGENOM" id="CLU_340191_0_0_1"/>
<proteinExistence type="predicted"/>
<organism>
    <name type="scientific">Pediculus humanus subsp. corporis</name>
    <name type="common">Body louse</name>
    <dbReference type="NCBI Taxonomy" id="121224"/>
    <lineage>
        <taxon>Eukaryota</taxon>
        <taxon>Metazoa</taxon>
        <taxon>Ecdysozoa</taxon>
        <taxon>Arthropoda</taxon>
        <taxon>Hexapoda</taxon>
        <taxon>Insecta</taxon>
        <taxon>Pterygota</taxon>
        <taxon>Neoptera</taxon>
        <taxon>Paraneoptera</taxon>
        <taxon>Psocodea</taxon>
        <taxon>Troctomorpha</taxon>
        <taxon>Phthiraptera</taxon>
        <taxon>Anoplura</taxon>
        <taxon>Pediculidae</taxon>
        <taxon>Pediculus</taxon>
    </lineage>
</organism>
<reference evidence="2" key="1">
    <citation type="submission" date="2007-04" db="EMBL/GenBank/DDBJ databases">
        <title>Annotation of Pediculus humanus corporis strain USDA.</title>
        <authorList>
            <person name="Kirkness E."/>
            <person name="Hannick L."/>
            <person name="Hass B."/>
            <person name="Bruggner R."/>
            <person name="Lawson D."/>
            <person name="Bidwell S."/>
            <person name="Joardar V."/>
            <person name="Caler E."/>
            <person name="Walenz B."/>
            <person name="Inman J."/>
            <person name="Schobel S."/>
            <person name="Galinsky K."/>
            <person name="Amedeo P."/>
            <person name="Strausberg R."/>
        </authorList>
    </citation>
    <scope>NUCLEOTIDE SEQUENCE</scope>
    <source>
        <strain evidence="2">USDA</strain>
    </source>
</reference>
<feature type="region of interest" description="Disordered" evidence="1">
    <location>
        <begin position="1"/>
        <end position="21"/>
    </location>
</feature>
<dbReference type="EnsemblMetazoa" id="PHUM183250-RA">
    <property type="protein sequence ID" value="PHUM183250-PA"/>
    <property type="gene ID" value="PHUM183250"/>
</dbReference>
<evidence type="ECO:0000256" key="1">
    <source>
        <dbReference type="SAM" id="MobiDB-lite"/>
    </source>
</evidence>